<dbReference type="EMBL" id="JBJQND010000013">
    <property type="protein sequence ID" value="KAL3856542.1"/>
    <property type="molecule type" value="Genomic_DNA"/>
</dbReference>
<dbReference type="EMBL" id="JBJQND010000013">
    <property type="protein sequence ID" value="KAL3856539.1"/>
    <property type="molecule type" value="Genomic_DNA"/>
</dbReference>
<dbReference type="AlphaFoldDB" id="A0ABD3V7K7"/>
<dbReference type="InterPro" id="IPR011051">
    <property type="entry name" value="RmlC_Cupin_sf"/>
</dbReference>
<dbReference type="PANTHER" id="PTHR40112:SF1">
    <property type="entry name" value="H2HPP ISOMERASE"/>
    <property type="match status" value="1"/>
</dbReference>
<protein>
    <recommendedName>
        <fullName evidence="1">Cupin type-2 domain-containing protein</fullName>
    </recommendedName>
</protein>
<dbReference type="InterPro" id="IPR052535">
    <property type="entry name" value="Bacilysin_H2HPP_isomerase"/>
</dbReference>
<evidence type="ECO:0000313" key="3">
    <source>
        <dbReference type="Proteomes" id="UP001634394"/>
    </source>
</evidence>
<feature type="domain" description="Cupin type-2" evidence="1">
    <location>
        <begin position="37"/>
        <end position="103"/>
    </location>
</feature>
<evidence type="ECO:0000313" key="2">
    <source>
        <dbReference type="EMBL" id="KAL3856540.1"/>
    </source>
</evidence>
<proteinExistence type="predicted"/>
<evidence type="ECO:0000259" key="1">
    <source>
        <dbReference type="Pfam" id="PF07883"/>
    </source>
</evidence>
<comment type="caution">
    <text evidence="2">The sequence shown here is derived from an EMBL/GenBank/DDBJ whole genome shotgun (WGS) entry which is preliminary data.</text>
</comment>
<dbReference type="InterPro" id="IPR013096">
    <property type="entry name" value="Cupin_2"/>
</dbReference>
<dbReference type="SUPFAM" id="SSF51182">
    <property type="entry name" value="RmlC-like cupins"/>
    <property type="match status" value="1"/>
</dbReference>
<name>A0ABD3V7K7_SINWO</name>
<keyword evidence="3" id="KW-1185">Reference proteome</keyword>
<accession>A0ABD3V7K7</accession>
<dbReference type="Gene3D" id="2.60.120.10">
    <property type="entry name" value="Jelly Rolls"/>
    <property type="match status" value="1"/>
</dbReference>
<dbReference type="Pfam" id="PF07883">
    <property type="entry name" value="Cupin_2"/>
    <property type="match status" value="1"/>
</dbReference>
<dbReference type="InterPro" id="IPR014710">
    <property type="entry name" value="RmlC-like_jellyroll"/>
</dbReference>
<sequence length="106" mass="11829">MSGGQLKIEKWDTARDGALTEENMKKKLYSQGYKFLMYEFGPGTNFPDHTHSVSKKDSILSGHFQFGMFGQSVVLEPGDMIEVPKNTVHNAKVVGSQPVIFFDATK</sequence>
<reference evidence="2 3" key="1">
    <citation type="submission" date="2024-11" db="EMBL/GenBank/DDBJ databases">
        <title>Chromosome-level genome assembly of the freshwater bivalve Anodonta woodiana.</title>
        <authorList>
            <person name="Chen X."/>
        </authorList>
    </citation>
    <scope>NUCLEOTIDE SEQUENCE [LARGE SCALE GENOMIC DNA]</scope>
    <source>
        <strain evidence="2">MN2024</strain>
        <tissue evidence="2">Gills</tissue>
    </source>
</reference>
<organism evidence="2 3">
    <name type="scientific">Sinanodonta woodiana</name>
    <name type="common">Chinese pond mussel</name>
    <name type="synonym">Anodonta woodiana</name>
    <dbReference type="NCBI Taxonomy" id="1069815"/>
    <lineage>
        <taxon>Eukaryota</taxon>
        <taxon>Metazoa</taxon>
        <taxon>Spiralia</taxon>
        <taxon>Lophotrochozoa</taxon>
        <taxon>Mollusca</taxon>
        <taxon>Bivalvia</taxon>
        <taxon>Autobranchia</taxon>
        <taxon>Heteroconchia</taxon>
        <taxon>Palaeoheterodonta</taxon>
        <taxon>Unionida</taxon>
        <taxon>Unionoidea</taxon>
        <taxon>Unionidae</taxon>
        <taxon>Unioninae</taxon>
        <taxon>Sinanodonta</taxon>
    </lineage>
</organism>
<dbReference type="EMBL" id="JBJQND010000013">
    <property type="protein sequence ID" value="KAL3856541.1"/>
    <property type="molecule type" value="Genomic_DNA"/>
</dbReference>
<dbReference type="EMBL" id="JBJQND010000013">
    <property type="protein sequence ID" value="KAL3856540.1"/>
    <property type="molecule type" value="Genomic_DNA"/>
</dbReference>
<dbReference type="Proteomes" id="UP001634394">
    <property type="component" value="Unassembled WGS sequence"/>
</dbReference>
<dbReference type="PANTHER" id="PTHR40112">
    <property type="entry name" value="H2HPP ISOMERASE"/>
    <property type="match status" value="1"/>
</dbReference>
<gene>
    <name evidence="2" type="ORF">ACJMK2_011284</name>
</gene>